<proteinExistence type="predicted"/>
<dbReference type="OrthoDB" id="437331at2759"/>
<evidence type="ECO:0000313" key="5">
    <source>
        <dbReference type="Proteomes" id="UP000604046"/>
    </source>
</evidence>
<dbReference type="AlphaFoldDB" id="A0A812T2M2"/>
<feature type="compositionally biased region" description="Basic and acidic residues" evidence="1">
    <location>
        <begin position="212"/>
        <end position="236"/>
    </location>
</feature>
<evidence type="ECO:0000259" key="3">
    <source>
        <dbReference type="SMART" id="SM00645"/>
    </source>
</evidence>
<reference evidence="4" key="1">
    <citation type="submission" date="2021-02" db="EMBL/GenBank/DDBJ databases">
        <authorList>
            <person name="Dougan E. K."/>
            <person name="Rhodes N."/>
            <person name="Thang M."/>
            <person name="Chan C."/>
        </authorList>
    </citation>
    <scope>NUCLEOTIDE SEQUENCE</scope>
</reference>
<dbReference type="SMART" id="SM00645">
    <property type="entry name" value="Pept_C1"/>
    <property type="match status" value="1"/>
</dbReference>
<feature type="compositionally biased region" description="Low complexity" evidence="1">
    <location>
        <begin position="174"/>
        <end position="189"/>
    </location>
</feature>
<feature type="region of interest" description="Disordered" evidence="1">
    <location>
        <begin position="474"/>
        <end position="494"/>
    </location>
</feature>
<comment type="caution">
    <text evidence="4">The sequence shown here is derived from an EMBL/GenBank/DDBJ whole genome shotgun (WGS) entry which is preliminary data.</text>
</comment>
<evidence type="ECO:0000256" key="1">
    <source>
        <dbReference type="SAM" id="MobiDB-lite"/>
    </source>
</evidence>
<sequence length="929" mass="102084">MQNAGRCLFILTTCYLGEAFESATREQLEGNVEKETSSQQAHVMRRNDAKWRSMPEVTVFSVDADAHLRQENLKVAPAPSPHDSRQGPTLHHKEAEVHHHVEDRHRHHDGSEHQDKNGPMRQAPPTRGQLPHAGHIQSHGHSEGIQSQTAQHAPRVHHQQPAPSPSSRAGVEGSKQSAPAQPHQPSPGHQSHHKPSSQHVDELHRNLPARHTHQDAERPARSWEEDGRQQARETLRNSRPPVVMSQRDEDGRAIRSSSPAPGSESEGNVVAGRKTISLATVAVAQSKIFAEQLIAEERESLCPQLPSRVSLEILAANAKIAEELTFVFRAKLTTEDRKIPNQAAKMLRTGIEVEWKENTAGTTNDEQAALARAEDELLEKNSLWDPISRGAKLILPLSACDLMNETFSLMCNRKRKPHADGSSASLSEQGSSLGEEMQVEASLRQLRELYLSLPGGLGVVVDREKEAYADGLRRQELQAARDPRRKPSLLQRAGGDTTSFPATFSWLYERPQCLDYVHHQGTCGACYMFAALDSLSDRHCIDSTNASRLGKVDHLSVQMALLCEPLGRQCAGGWADVGFNYSVYFGLHTATKWPYERSCLSDSECQFGKQCFSPSSYGCPSFFSQEELDEISTFSDALRVTKRKCETSHIEDPDNCKVWAETMFAMSPTMVFMPESCFCAELVADWATFGAKPVPCHSSGGDGSGIPTILLEAKTSHRDEDEDEDNGFNFFEWLASLFFGSSQEQTSQESSTTWNANIPGGSWSSGSKSVSSVTLTTTTVEQCSRDRCLLEPKPHKATRYHYIVNQKAWQFLVCSGCMRCARMSSRWRSTMTARSTQVTTSTRILRGSSSSGLKMATIISGVPCRVGMPLSSSAGKAASITGTRSPFQEIQTRCRKTVVPATARKALASVGTCGIPGATSGVTRGTSAC</sequence>
<evidence type="ECO:0000256" key="2">
    <source>
        <dbReference type="SAM" id="SignalP"/>
    </source>
</evidence>
<dbReference type="InterPro" id="IPR038765">
    <property type="entry name" value="Papain-like_cys_pep_sf"/>
</dbReference>
<evidence type="ECO:0000313" key="4">
    <source>
        <dbReference type="EMBL" id="CAE7507446.1"/>
    </source>
</evidence>
<organism evidence="4 5">
    <name type="scientific">Symbiodinium natans</name>
    <dbReference type="NCBI Taxonomy" id="878477"/>
    <lineage>
        <taxon>Eukaryota</taxon>
        <taxon>Sar</taxon>
        <taxon>Alveolata</taxon>
        <taxon>Dinophyceae</taxon>
        <taxon>Suessiales</taxon>
        <taxon>Symbiodiniaceae</taxon>
        <taxon>Symbiodinium</taxon>
    </lineage>
</organism>
<protein>
    <recommendedName>
        <fullName evidence="3">Peptidase C1A papain C-terminal domain-containing protein</fullName>
    </recommendedName>
</protein>
<feature type="region of interest" description="Disordered" evidence="1">
    <location>
        <begin position="73"/>
        <end position="269"/>
    </location>
</feature>
<dbReference type="GO" id="GO:0008234">
    <property type="term" value="F:cysteine-type peptidase activity"/>
    <property type="evidence" value="ECO:0007669"/>
    <property type="project" value="InterPro"/>
</dbReference>
<dbReference type="EMBL" id="CAJNDS010002516">
    <property type="protein sequence ID" value="CAE7507446.1"/>
    <property type="molecule type" value="Genomic_DNA"/>
</dbReference>
<feature type="domain" description="Peptidase C1A papain C-terminal" evidence="3">
    <location>
        <begin position="500"/>
        <end position="669"/>
    </location>
</feature>
<dbReference type="Proteomes" id="UP000604046">
    <property type="component" value="Unassembled WGS sequence"/>
</dbReference>
<feature type="chain" id="PRO_5032633043" description="Peptidase C1A papain C-terminal domain-containing protein" evidence="2">
    <location>
        <begin position="20"/>
        <end position="929"/>
    </location>
</feature>
<accession>A0A812T2M2</accession>
<dbReference type="InterPro" id="IPR000169">
    <property type="entry name" value="Pept_cys_AS"/>
</dbReference>
<dbReference type="GO" id="GO:0006508">
    <property type="term" value="P:proteolysis"/>
    <property type="evidence" value="ECO:0007669"/>
    <property type="project" value="InterPro"/>
</dbReference>
<gene>
    <name evidence="4" type="ORF">SNAT2548_LOCUS28416</name>
</gene>
<dbReference type="PROSITE" id="PS00139">
    <property type="entry name" value="THIOL_PROTEASE_CYS"/>
    <property type="match status" value="1"/>
</dbReference>
<dbReference type="Pfam" id="PF00112">
    <property type="entry name" value="Peptidase_C1"/>
    <property type="match status" value="1"/>
</dbReference>
<feature type="compositionally biased region" description="Basic and acidic residues" evidence="1">
    <location>
        <begin position="91"/>
        <end position="118"/>
    </location>
</feature>
<keyword evidence="2" id="KW-0732">Signal</keyword>
<feature type="compositionally biased region" description="Low complexity" evidence="1">
    <location>
        <begin position="256"/>
        <end position="267"/>
    </location>
</feature>
<keyword evidence="5" id="KW-1185">Reference proteome</keyword>
<dbReference type="SUPFAM" id="SSF54001">
    <property type="entry name" value="Cysteine proteinases"/>
    <property type="match status" value="1"/>
</dbReference>
<dbReference type="Gene3D" id="3.90.70.10">
    <property type="entry name" value="Cysteine proteinases"/>
    <property type="match status" value="1"/>
</dbReference>
<dbReference type="InterPro" id="IPR000668">
    <property type="entry name" value="Peptidase_C1A_C"/>
</dbReference>
<feature type="signal peptide" evidence="2">
    <location>
        <begin position="1"/>
        <end position="19"/>
    </location>
</feature>
<name>A0A812T2M2_9DINO</name>